<keyword evidence="11" id="KW-0812">Transmembrane</keyword>
<keyword evidence="4" id="KW-0808">Transferase</keyword>
<dbReference type="EC" id="2.7.13.3" evidence="2"/>
<protein>
    <recommendedName>
        <fullName evidence="2">histidine kinase</fullName>
        <ecNumber evidence="2">2.7.13.3</ecNumber>
    </recommendedName>
</protein>
<feature type="transmembrane region" description="Helical" evidence="11">
    <location>
        <begin position="178"/>
        <end position="195"/>
    </location>
</feature>
<dbReference type="InterPro" id="IPR011712">
    <property type="entry name" value="Sig_transdc_His_kin_sub3_dim/P"/>
</dbReference>
<dbReference type="EMBL" id="JBITDC010000006">
    <property type="protein sequence ID" value="MFI5676368.1"/>
    <property type="molecule type" value="Genomic_DNA"/>
</dbReference>
<dbReference type="SUPFAM" id="SSF55874">
    <property type="entry name" value="ATPase domain of HSP90 chaperone/DNA topoisomerase II/histidine kinase"/>
    <property type="match status" value="1"/>
</dbReference>
<evidence type="ECO:0000256" key="8">
    <source>
        <dbReference type="ARBA" id="ARBA00023012"/>
    </source>
</evidence>
<comment type="catalytic activity">
    <reaction evidence="1">
        <text>ATP + protein L-histidine = ADP + protein N-phospho-L-histidine.</text>
        <dbReference type="EC" id="2.7.13.3"/>
    </reaction>
</comment>
<dbReference type="RefSeq" id="WP_398657631.1">
    <property type="nucleotide sequence ID" value="NZ_JBITDC010000006.1"/>
</dbReference>
<dbReference type="CDD" id="cd16917">
    <property type="entry name" value="HATPase_UhpB-NarQ-NarX-like"/>
    <property type="match status" value="1"/>
</dbReference>
<keyword evidence="6 13" id="KW-0418">Kinase</keyword>
<keyword evidence="7" id="KW-0067">ATP-binding</keyword>
<feature type="transmembrane region" description="Helical" evidence="11">
    <location>
        <begin position="150"/>
        <end position="166"/>
    </location>
</feature>
<keyword evidence="11" id="KW-1133">Transmembrane helix</keyword>
<dbReference type="PANTHER" id="PTHR24421">
    <property type="entry name" value="NITRATE/NITRITE SENSOR PROTEIN NARX-RELATED"/>
    <property type="match status" value="1"/>
</dbReference>
<dbReference type="PANTHER" id="PTHR24421:SF10">
    <property type="entry name" value="NITRATE_NITRITE SENSOR PROTEIN NARQ"/>
    <property type="match status" value="1"/>
</dbReference>
<dbReference type="GO" id="GO:0016301">
    <property type="term" value="F:kinase activity"/>
    <property type="evidence" value="ECO:0007669"/>
    <property type="project" value="UniProtKB-KW"/>
</dbReference>
<dbReference type="InterPro" id="IPR036890">
    <property type="entry name" value="HATPase_C_sf"/>
</dbReference>
<feature type="transmembrane region" description="Helical" evidence="11">
    <location>
        <begin position="53"/>
        <end position="73"/>
    </location>
</feature>
<evidence type="ECO:0000256" key="4">
    <source>
        <dbReference type="ARBA" id="ARBA00022679"/>
    </source>
</evidence>
<evidence type="ECO:0000256" key="9">
    <source>
        <dbReference type="SAM" id="Coils"/>
    </source>
</evidence>
<feature type="domain" description="Histidine kinase/HSP90-like ATPase" evidence="12">
    <location>
        <begin position="336"/>
        <end position="431"/>
    </location>
</feature>
<evidence type="ECO:0000256" key="6">
    <source>
        <dbReference type="ARBA" id="ARBA00022777"/>
    </source>
</evidence>
<dbReference type="Pfam" id="PF23539">
    <property type="entry name" value="DUF7134"/>
    <property type="match status" value="1"/>
</dbReference>
<dbReference type="InterPro" id="IPR055558">
    <property type="entry name" value="DUF7134"/>
</dbReference>
<evidence type="ECO:0000259" key="12">
    <source>
        <dbReference type="SMART" id="SM00387"/>
    </source>
</evidence>
<evidence type="ECO:0000256" key="2">
    <source>
        <dbReference type="ARBA" id="ARBA00012438"/>
    </source>
</evidence>
<dbReference type="Pfam" id="PF02518">
    <property type="entry name" value="HATPase_c"/>
    <property type="match status" value="1"/>
</dbReference>
<gene>
    <name evidence="13" type="ORF">ACIA8P_17085</name>
</gene>
<feature type="region of interest" description="Disordered" evidence="10">
    <location>
        <begin position="379"/>
        <end position="400"/>
    </location>
</feature>
<evidence type="ECO:0000256" key="7">
    <source>
        <dbReference type="ARBA" id="ARBA00022840"/>
    </source>
</evidence>
<keyword evidence="11" id="KW-0472">Membrane</keyword>
<feature type="region of interest" description="Disordered" evidence="10">
    <location>
        <begin position="1"/>
        <end position="31"/>
    </location>
</feature>
<dbReference type="Gene3D" id="1.20.5.1930">
    <property type="match status" value="1"/>
</dbReference>
<keyword evidence="14" id="KW-1185">Reference proteome</keyword>
<dbReference type="InterPro" id="IPR050482">
    <property type="entry name" value="Sensor_HK_TwoCompSys"/>
</dbReference>
<evidence type="ECO:0000256" key="1">
    <source>
        <dbReference type="ARBA" id="ARBA00000085"/>
    </source>
</evidence>
<proteinExistence type="predicted"/>
<name>A0ABW7Y4F8_STRCE</name>
<feature type="transmembrane region" description="Helical" evidence="11">
    <location>
        <begin position="85"/>
        <end position="103"/>
    </location>
</feature>
<evidence type="ECO:0000313" key="14">
    <source>
        <dbReference type="Proteomes" id="UP001612415"/>
    </source>
</evidence>
<keyword evidence="5" id="KW-0547">Nucleotide-binding</keyword>
<feature type="coiled-coil region" evidence="9">
    <location>
        <begin position="202"/>
        <end position="229"/>
    </location>
</feature>
<evidence type="ECO:0000256" key="5">
    <source>
        <dbReference type="ARBA" id="ARBA00022741"/>
    </source>
</evidence>
<keyword evidence="8" id="KW-0902">Two-component regulatory system</keyword>
<evidence type="ECO:0000256" key="3">
    <source>
        <dbReference type="ARBA" id="ARBA00022553"/>
    </source>
</evidence>
<evidence type="ECO:0000256" key="11">
    <source>
        <dbReference type="SAM" id="Phobius"/>
    </source>
</evidence>
<reference evidence="13 14" key="1">
    <citation type="submission" date="2024-10" db="EMBL/GenBank/DDBJ databases">
        <title>The Natural Products Discovery Center: Release of the First 8490 Sequenced Strains for Exploring Actinobacteria Biosynthetic Diversity.</title>
        <authorList>
            <person name="Kalkreuter E."/>
            <person name="Kautsar S.A."/>
            <person name="Yang D."/>
            <person name="Bader C.D."/>
            <person name="Teijaro C.N."/>
            <person name="Fluegel L."/>
            <person name="Davis C.M."/>
            <person name="Simpson J.R."/>
            <person name="Lauterbach L."/>
            <person name="Steele A.D."/>
            <person name="Gui C."/>
            <person name="Meng S."/>
            <person name="Li G."/>
            <person name="Viehrig K."/>
            <person name="Ye F."/>
            <person name="Su P."/>
            <person name="Kiefer A.F."/>
            <person name="Nichols A."/>
            <person name="Cepeda A.J."/>
            <person name="Yan W."/>
            <person name="Fan B."/>
            <person name="Jiang Y."/>
            <person name="Adhikari A."/>
            <person name="Zheng C.-J."/>
            <person name="Schuster L."/>
            <person name="Cowan T.M."/>
            <person name="Smanski M.J."/>
            <person name="Chevrette M.G."/>
            <person name="De Carvalho L.P.S."/>
            <person name="Shen B."/>
        </authorList>
    </citation>
    <scope>NUCLEOTIDE SEQUENCE [LARGE SCALE GENOMIC DNA]</scope>
    <source>
        <strain evidence="13 14">NPDC051599</strain>
    </source>
</reference>
<organism evidence="13 14">
    <name type="scientific">Streptomyces cellulosae</name>
    <dbReference type="NCBI Taxonomy" id="1968"/>
    <lineage>
        <taxon>Bacteria</taxon>
        <taxon>Bacillati</taxon>
        <taxon>Actinomycetota</taxon>
        <taxon>Actinomycetes</taxon>
        <taxon>Kitasatosporales</taxon>
        <taxon>Streptomycetaceae</taxon>
        <taxon>Streptomyces</taxon>
    </lineage>
</organism>
<keyword evidence="3" id="KW-0597">Phosphoprotein</keyword>
<dbReference type="SMART" id="SM00387">
    <property type="entry name" value="HATPase_c"/>
    <property type="match status" value="1"/>
</dbReference>
<dbReference type="Gene3D" id="3.30.565.10">
    <property type="entry name" value="Histidine kinase-like ATPase, C-terminal domain"/>
    <property type="match status" value="1"/>
</dbReference>
<dbReference type="Proteomes" id="UP001612415">
    <property type="component" value="Unassembled WGS sequence"/>
</dbReference>
<accession>A0ABW7Y4F8</accession>
<evidence type="ECO:0000256" key="10">
    <source>
        <dbReference type="SAM" id="MobiDB-lite"/>
    </source>
</evidence>
<sequence length="433" mass="47134">MDSVAEELATRDPATQEHTAQRQAPQERPTEPLTEYVQRVSRRIRAFDRRHPLVWDLHVTGFWVVAALVDYVGGGWRNVTRNADAPGWLLLTLTLALSLPLVLRRTHPRAVLLAMAPAALVNAWTGAALQASLLHLLVVFHLAMRRPPRTLWWATAVTITPVAVMAARHSRGGADQDIVPMLMSIAVAAAIGITVRTRRDYTEALEDRARRLEIERDQQARLAAAAERARIAREMHDIIGHNLSVITGLADGGRYAAAKSPERAAQALDAISTTSRQALTELRRLLDVLRDEEKHQSADLTPQPTLTDLDHLIAGVRSAGLPVRTTVHGTPTLAPGRQLTVYRVIQEALTNTLKHAGPGATSHITLSYEGQGAVTVTVTDTGRGGPGGGTAGRGIPGMRERTSLYDGTLEAGPRQAPDQGWRVHLHLPEESPQ</sequence>
<comment type="caution">
    <text evidence="13">The sequence shown here is derived from an EMBL/GenBank/DDBJ whole genome shotgun (WGS) entry which is preliminary data.</text>
</comment>
<feature type="compositionally biased region" description="Gly residues" evidence="10">
    <location>
        <begin position="382"/>
        <end position="395"/>
    </location>
</feature>
<keyword evidence="9" id="KW-0175">Coiled coil</keyword>
<dbReference type="Pfam" id="PF07730">
    <property type="entry name" value="HisKA_3"/>
    <property type="match status" value="1"/>
</dbReference>
<feature type="transmembrane region" description="Helical" evidence="11">
    <location>
        <begin position="110"/>
        <end position="138"/>
    </location>
</feature>
<dbReference type="InterPro" id="IPR003594">
    <property type="entry name" value="HATPase_dom"/>
</dbReference>
<evidence type="ECO:0000313" key="13">
    <source>
        <dbReference type="EMBL" id="MFI5676368.1"/>
    </source>
</evidence>